<sequence>MAYEYRFSGTLPEDSSTYIKRPADDNLYKSLKAGKFCYVLNSRQTGKSSLRVQTMRRLQKDEIICVSIDLSMFDTYFSSPEQWYADFIDTLIEKVNLDFDLDTWLDEQKNISPIRQLSKFIEGILLQIINQNIVIFIDEIDSILSLKFPCDDFFAFIRGCYNLRADNPIYNRLTFCLLGVATPRDLIADRKRTPFNIGQAIELTPFSLEEVTSSSLIKGLLGKVENPKAVLKQIWYWTNGQPFLTQKLCNLIVNNISDNSGILEEHRVSEIINNLIIDNWEYQDEPEHLRTIRDRILKDESSSSILLGIYQRILQNGEVARNNSPEQFELCLSGLVIKCNGSLKIYNRIYKHIFNLSWVDKQLANLRPYSESFNRWLASGYKDESRLLRGQALQVALNWSRNKNLSIIDYKFLAASQAYENKEVKEAGKKAQEVLLQANKKANRRSKIGVLFLSFSIMISALFVNSAEQNRKAILEFNTIQSLGNLASHLFAYRQIEALKSAIQAGDKLQKLTKDIHSFESYPVSSPISALQHILDNIQERNQLKHQENTGEVNSVSISPNGKYIVTASTDTTAQLWDRNGKKLALLKHKEKEGVVFRANFSPDNKYIITASTDTTAKIWDLFGSEIGTLKHEQNYKVSRAIFSPDGKRIVTVSYENKYDYESTYKITSWNSQNYKKKSSLSLLQKKDEQIKVIDVVFPLNRLVIVTTSKKGNVQLLDEQGKLIQELIGHKDEVKSVDFSKNSQLIATASGDKTVRLWKWDPNRKLQKDFIQELEGHTSIVNGVSFSRNGQYIATASSDNTVRLWKKDDDQELYTSKEVLRGHTKWVYGVVFTPDNKHIISASHDTTARIWELFKNKPKNIFQKIDSQIFTVAFGGPNGEIIATGSANGKVYLWNKNRKLIREWQIPESPMTKKTPSVYTIAFSPDGNQIATGSSDSKIRLWDLEGKLVKVLNGHDNQVLSIAFSPDGKRIVTGSRDNNIHLWDNNGNLLKQIKKHTDWVESVAFSPDGKQFITSSRDKTAHLWNKDGEFIKVLEGYKDWVVSLAFSPDGNYIAAASRDGNIRLWDKNGKFIKALEIYQYGIKDIAFIPNNGQLLAVAYYDGTVRLWDKDSNFMRQELVGHGDQIHSIAFSPDGKQIVTGSRDGTARLWSVVSLEQLINDGCIWLQDYFVTHPEELKRLKVCHQYIK</sequence>
<evidence type="ECO:0000256" key="2">
    <source>
        <dbReference type="ARBA" id="ARBA00022574"/>
    </source>
</evidence>
<feature type="repeat" description="WD" evidence="5">
    <location>
        <begin position="1118"/>
        <end position="1159"/>
    </location>
</feature>
<dbReference type="PROSITE" id="PS00678">
    <property type="entry name" value="WD_REPEATS_1"/>
    <property type="match status" value="3"/>
</dbReference>
<dbReference type="Gene3D" id="2.130.10.10">
    <property type="entry name" value="YVTN repeat-like/Quinoprotein amine dehydrogenase"/>
    <property type="match status" value="4"/>
</dbReference>
<feature type="repeat" description="WD" evidence="5">
    <location>
        <begin position="993"/>
        <end position="1025"/>
    </location>
</feature>
<feature type="repeat" description="WD" evidence="5">
    <location>
        <begin position="1034"/>
        <end position="1066"/>
    </location>
</feature>
<dbReference type="SUPFAM" id="SSF50978">
    <property type="entry name" value="WD40 repeat-like"/>
    <property type="match status" value="2"/>
</dbReference>
<dbReference type="InterPro" id="IPR019775">
    <property type="entry name" value="WD40_repeat_CS"/>
</dbReference>
<feature type="repeat" description="WD" evidence="5">
    <location>
        <begin position="911"/>
        <end position="945"/>
    </location>
</feature>
<reference evidence="7 9" key="1">
    <citation type="journal article" date="2015" name="Genome Announc.">
        <title>Draft Genome of the Euendolithic (true boring) Cyanobacterium Mastigocoleus testarum strain BC008.</title>
        <authorList>
            <person name="Guida B.S."/>
            <person name="Garcia-Pichel F."/>
        </authorList>
    </citation>
    <scope>NUCLEOTIDE SEQUENCE [LARGE SCALE GENOMIC DNA]</scope>
    <source>
        <strain evidence="7 9">BC008</strain>
    </source>
</reference>
<dbReference type="InterPro" id="IPR055410">
    <property type="entry name" value="Beta-prop_CAF1B_HIR1"/>
</dbReference>
<dbReference type="EMBL" id="LMTZ01000001">
    <property type="protein sequence ID" value="KST70459.1"/>
    <property type="molecule type" value="Genomic_DNA"/>
</dbReference>
<dbReference type="SMART" id="SM00320">
    <property type="entry name" value="WD40"/>
    <property type="match status" value="13"/>
</dbReference>
<dbReference type="Pfam" id="PF24105">
    <property type="entry name" value="Beta-prop_CAF1B_HIR1"/>
    <property type="match status" value="1"/>
</dbReference>
<dbReference type="InterPro" id="IPR015943">
    <property type="entry name" value="WD40/YVTN_repeat-like_dom_sf"/>
</dbReference>
<comment type="similarity">
    <text evidence="1">Belongs to the WD repeat HIR1 family.</text>
</comment>
<dbReference type="PROSITE" id="PS50294">
    <property type="entry name" value="WD_REPEATS_REGION"/>
    <property type="match status" value="10"/>
</dbReference>
<dbReference type="Proteomes" id="UP000053372">
    <property type="component" value="Unassembled WGS sequence"/>
</dbReference>
<evidence type="ECO:0000313" key="7">
    <source>
        <dbReference type="EMBL" id="KST65395.1"/>
    </source>
</evidence>
<name>A0A0V7ZLG9_9CYAN</name>
<dbReference type="Gene3D" id="3.40.50.300">
    <property type="entry name" value="P-loop containing nucleotide triphosphate hydrolases"/>
    <property type="match status" value="1"/>
</dbReference>
<dbReference type="PRINTS" id="PR00320">
    <property type="entry name" value="GPROTEINBRPT"/>
</dbReference>
<dbReference type="Pfam" id="PF14516">
    <property type="entry name" value="AAA_35"/>
    <property type="match status" value="1"/>
</dbReference>
<keyword evidence="2 5" id="KW-0853">WD repeat</keyword>
<feature type="repeat" description="WD" evidence="5">
    <location>
        <begin position="727"/>
        <end position="768"/>
    </location>
</feature>
<keyword evidence="4" id="KW-0156">Chromatin regulator</keyword>
<evidence type="ECO:0000313" key="9">
    <source>
        <dbReference type="Proteomes" id="UP000053372"/>
    </source>
</evidence>
<comment type="caution">
    <text evidence="7">The sequence shown here is derived from an EMBL/GenBank/DDBJ whole genome shotgun (WGS) entry which is preliminary data.</text>
</comment>
<evidence type="ECO:0000256" key="3">
    <source>
        <dbReference type="ARBA" id="ARBA00022737"/>
    </source>
</evidence>
<dbReference type="InterPro" id="IPR036322">
    <property type="entry name" value="WD40_repeat_dom_sf"/>
</dbReference>
<organism evidence="7 9">
    <name type="scientific">Mastigocoleus testarum BC008</name>
    <dbReference type="NCBI Taxonomy" id="371196"/>
    <lineage>
        <taxon>Bacteria</taxon>
        <taxon>Bacillati</taxon>
        <taxon>Cyanobacteriota</taxon>
        <taxon>Cyanophyceae</taxon>
        <taxon>Nostocales</taxon>
        <taxon>Hapalosiphonaceae</taxon>
        <taxon>Mastigocoleus</taxon>
    </lineage>
</organism>
<evidence type="ECO:0000313" key="8">
    <source>
        <dbReference type="EMBL" id="KST70459.1"/>
    </source>
</evidence>
<feature type="repeat" description="WD" evidence="5">
    <location>
        <begin position="546"/>
        <end position="578"/>
    </location>
</feature>
<dbReference type="RefSeq" id="WP_027842904.1">
    <property type="nucleotide sequence ID" value="NZ_LMTZ01000001.1"/>
</dbReference>
<dbReference type="GO" id="GO:0006325">
    <property type="term" value="P:chromatin organization"/>
    <property type="evidence" value="ECO:0007669"/>
    <property type="project" value="UniProtKB-KW"/>
</dbReference>
<evidence type="ECO:0000256" key="1">
    <source>
        <dbReference type="ARBA" id="ARBA00007306"/>
    </source>
</evidence>
<dbReference type="InterPro" id="IPR011047">
    <property type="entry name" value="Quinoprotein_ADH-like_sf"/>
</dbReference>
<dbReference type="InterPro" id="IPR027417">
    <property type="entry name" value="P-loop_NTPase"/>
</dbReference>
<dbReference type="PANTHER" id="PTHR19879">
    <property type="entry name" value="TRANSCRIPTION INITIATION FACTOR TFIID"/>
    <property type="match status" value="1"/>
</dbReference>
<dbReference type="PROSITE" id="PS50082">
    <property type="entry name" value="WD_REPEATS_2"/>
    <property type="match status" value="11"/>
</dbReference>
<feature type="repeat" description="WD" evidence="5">
    <location>
        <begin position="589"/>
        <end position="622"/>
    </location>
</feature>
<dbReference type="AlphaFoldDB" id="A0A0V7ZLG9"/>
<dbReference type="InterPro" id="IPR020472">
    <property type="entry name" value="WD40_PAC1"/>
</dbReference>
<evidence type="ECO:0000259" key="6">
    <source>
        <dbReference type="Pfam" id="PF24105"/>
    </source>
</evidence>
<evidence type="ECO:0000256" key="5">
    <source>
        <dbReference type="PROSITE-ProRule" id="PRU00221"/>
    </source>
</evidence>
<dbReference type="PANTHER" id="PTHR19879:SF9">
    <property type="entry name" value="TRANSCRIPTION INITIATION FACTOR TFIID SUBUNIT 5"/>
    <property type="match status" value="1"/>
</dbReference>
<dbReference type="OrthoDB" id="580957at2"/>
<dbReference type="InterPro" id="IPR001680">
    <property type="entry name" value="WD40_rpt"/>
</dbReference>
<gene>
    <name evidence="7" type="ORF">BC008_21620</name>
    <name evidence="8" type="ORF">BC008_45575</name>
</gene>
<dbReference type="Pfam" id="PF00400">
    <property type="entry name" value="WD40"/>
    <property type="match status" value="8"/>
</dbReference>
<feature type="domain" description="CAF1B/HIR1 beta-propeller" evidence="6">
    <location>
        <begin position="730"/>
        <end position="899"/>
    </location>
</feature>
<evidence type="ECO:0000256" key="4">
    <source>
        <dbReference type="ARBA" id="ARBA00022853"/>
    </source>
</evidence>
<dbReference type="CDD" id="cd00200">
    <property type="entry name" value="WD40"/>
    <property type="match status" value="2"/>
</dbReference>
<protein>
    <recommendedName>
        <fullName evidence="6">CAF1B/HIR1 beta-propeller domain-containing protein</fullName>
    </recommendedName>
</protein>
<dbReference type="SUPFAM" id="SSF52540">
    <property type="entry name" value="P-loop containing nucleoside triphosphate hydrolases"/>
    <property type="match status" value="1"/>
</dbReference>
<feature type="repeat" description="WD" evidence="5">
    <location>
        <begin position="820"/>
        <end position="853"/>
    </location>
</feature>
<accession>A0A0V7ZLG9</accession>
<feature type="repeat" description="WD" evidence="5">
    <location>
        <begin position="952"/>
        <end position="984"/>
    </location>
</feature>
<proteinExistence type="inferred from homology"/>
<feature type="repeat" description="WD" evidence="5">
    <location>
        <begin position="1075"/>
        <end position="1108"/>
    </location>
</feature>
<keyword evidence="3" id="KW-0677">Repeat</keyword>
<dbReference type="SUPFAM" id="SSF50998">
    <property type="entry name" value="Quinoprotein alcohol dehydrogenase-like"/>
    <property type="match status" value="1"/>
</dbReference>
<dbReference type="EMBL" id="LMTZ01000108">
    <property type="protein sequence ID" value="KST65395.1"/>
    <property type="molecule type" value="Genomic_DNA"/>
</dbReference>
<keyword evidence="9" id="KW-1185">Reference proteome</keyword>
<feature type="repeat" description="WD" evidence="5">
    <location>
        <begin position="774"/>
        <end position="815"/>
    </location>
</feature>